<protein>
    <recommendedName>
        <fullName evidence="4">DoxX family protein</fullName>
    </recommendedName>
</protein>
<comment type="caution">
    <text evidence="2">The sequence shown here is derived from an EMBL/GenBank/DDBJ whole genome shotgun (WGS) entry which is preliminary data.</text>
</comment>
<feature type="transmembrane region" description="Helical" evidence="1">
    <location>
        <begin position="117"/>
        <end position="135"/>
    </location>
</feature>
<name>A0A7C9I5E9_9DEIO</name>
<organism evidence="2 3">
    <name type="scientific">Deinococcus arboris</name>
    <dbReference type="NCBI Taxonomy" id="2682977"/>
    <lineage>
        <taxon>Bacteria</taxon>
        <taxon>Thermotogati</taxon>
        <taxon>Deinococcota</taxon>
        <taxon>Deinococci</taxon>
        <taxon>Deinococcales</taxon>
        <taxon>Deinococcaceae</taxon>
        <taxon>Deinococcus</taxon>
    </lineage>
</organism>
<evidence type="ECO:0000256" key="1">
    <source>
        <dbReference type="SAM" id="Phobius"/>
    </source>
</evidence>
<dbReference type="Proteomes" id="UP000483286">
    <property type="component" value="Unassembled WGS sequence"/>
</dbReference>
<feature type="transmembrane region" description="Helical" evidence="1">
    <location>
        <begin position="20"/>
        <end position="37"/>
    </location>
</feature>
<evidence type="ECO:0000313" key="2">
    <source>
        <dbReference type="EMBL" id="MVN88911.1"/>
    </source>
</evidence>
<dbReference type="RefSeq" id="WP_157461133.1">
    <property type="nucleotide sequence ID" value="NZ_WQLB01000037.1"/>
</dbReference>
<feature type="transmembrane region" description="Helical" evidence="1">
    <location>
        <begin position="68"/>
        <end position="86"/>
    </location>
</feature>
<dbReference type="EMBL" id="WQLB01000037">
    <property type="protein sequence ID" value="MVN88911.1"/>
    <property type="molecule type" value="Genomic_DNA"/>
</dbReference>
<gene>
    <name evidence="2" type="ORF">GO986_19395</name>
</gene>
<reference evidence="2 3" key="1">
    <citation type="submission" date="2019-12" db="EMBL/GenBank/DDBJ databases">
        <title>Deinococcus sp. HMF7620 Genome sequencing and assembly.</title>
        <authorList>
            <person name="Kang H."/>
            <person name="Kim H."/>
            <person name="Joh K."/>
        </authorList>
    </citation>
    <scope>NUCLEOTIDE SEQUENCE [LARGE SCALE GENOMIC DNA]</scope>
    <source>
        <strain evidence="2 3">HMF7620</strain>
    </source>
</reference>
<keyword evidence="1" id="KW-0812">Transmembrane</keyword>
<accession>A0A7C9I5E9</accession>
<feature type="transmembrane region" description="Helical" evidence="1">
    <location>
        <begin position="42"/>
        <end position="62"/>
    </location>
</feature>
<proteinExistence type="predicted"/>
<keyword evidence="3" id="KW-1185">Reference proteome</keyword>
<dbReference type="AlphaFoldDB" id="A0A7C9I5E9"/>
<keyword evidence="1" id="KW-0472">Membrane</keyword>
<evidence type="ECO:0000313" key="3">
    <source>
        <dbReference type="Proteomes" id="UP000483286"/>
    </source>
</evidence>
<sequence length="276" mass="30645">MIAMSPMGVLWRTVGISPLYQTVGGLAEILPGLLLLFRRTSLAGASIGLGVIGYVLLLNMSFDVPVKIFSIHLLMFCLILIFPYRYRLIALFSGRAAPAVAFPLSTMKVGLVWLDRTIRVVLLVTLLVLVPWLSFTSTQAANGQAVTHDMAGIYRVLEDSNPAQLQVKDDNRWTQIVLGDRLYSASEQASRMRAMVNTVSGERLLGAYLLNTSSNQLSVALQGKNISFDYIKLGQEVILQGTGDNSQRRLVLVRDTKDELLMTRGFHWISDQPFNR</sequence>
<keyword evidence="1" id="KW-1133">Transmembrane helix</keyword>
<evidence type="ECO:0008006" key="4">
    <source>
        <dbReference type="Google" id="ProtNLM"/>
    </source>
</evidence>